<dbReference type="InterPro" id="IPR019493">
    <property type="entry name" value="Bacteriocin_IIb_lactacin-rel"/>
</dbReference>
<dbReference type="AlphaFoldDB" id="A0A380KA66"/>
<gene>
    <name evidence="1" type="ORF">NCTC12224_01487</name>
</gene>
<protein>
    <submittedName>
        <fullName evidence="1">Bacteriocin class II with double-glycine leader peptide</fullName>
    </submittedName>
</protein>
<proteinExistence type="predicted"/>
<dbReference type="GO" id="GO:0042742">
    <property type="term" value="P:defense response to bacterium"/>
    <property type="evidence" value="ECO:0007669"/>
    <property type="project" value="InterPro"/>
</dbReference>
<dbReference type="EMBL" id="UHFN01000007">
    <property type="protein sequence ID" value="SUN61489.1"/>
    <property type="molecule type" value="Genomic_DNA"/>
</dbReference>
<evidence type="ECO:0000313" key="2">
    <source>
        <dbReference type="Proteomes" id="UP000254924"/>
    </source>
</evidence>
<accession>A0A380KA66</accession>
<dbReference type="Proteomes" id="UP000254924">
    <property type="component" value="Unassembled WGS sequence"/>
</dbReference>
<organism evidence="1 2">
    <name type="scientific">Streptococcus hyointestinalis</name>
    <dbReference type="NCBI Taxonomy" id="1337"/>
    <lineage>
        <taxon>Bacteria</taxon>
        <taxon>Bacillati</taxon>
        <taxon>Bacillota</taxon>
        <taxon>Bacilli</taxon>
        <taxon>Lactobacillales</taxon>
        <taxon>Streptococcaceae</taxon>
        <taxon>Streptococcus</taxon>
    </lineage>
</organism>
<dbReference type="Pfam" id="PF10439">
    <property type="entry name" value="Bacteriocin_IIc"/>
    <property type="match status" value="1"/>
</dbReference>
<keyword evidence="2" id="KW-1185">Reference proteome</keyword>
<sequence length="59" mass="6427">MMTAVEQFEALNEDKLELIEGGDWAKCVLGTTSIARLRYLSGGVVGGWSGVLEGVRYFC</sequence>
<reference evidence="1 2" key="1">
    <citation type="submission" date="2018-06" db="EMBL/GenBank/DDBJ databases">
        <authorList>
            <consortium name="Pathogen Informatics"/>
            <person name="Doyle S."/>
        </authorList>
    </citation>
    <scope>NUCLEOTIDE SEQUENCE [LARGE SCALE GENOMIC DNA]</scope>
    <source>
        <strain evidence="1 2">NCTC12224</strain>
    </source>
</reference>
<evidence type="ECO:0000313" key="1">
    <source>
        <dbReference type="EMBL" id="SUN61489.1"/>
    </source>
</evidence>
<name>A0A380KA66_9STRE</name>